<dbReference type="RefSeq" id="WP_109251104.1">
    <property type="nucleotide sequence ID" value="NZ_QCXQ01000007.1"/>
</dbReference>
<dbReference type="EMBL" id="QCXQ01000007">
    <property type="protein sequence ID" value="PWF99297.1"/>
    <property type="molecule type" value="Genomic_DNA"/>
</dbReference>
<gene>
    <name evidence="2" type="ORF">DCM90_09320</name>
</gene>
<keyword evidence="1" id="KW-1133">Transmembrane helix</keyword>
<dbReference type="Pfam" id="PF04977">
    <property type="entry name" value="DivIC"/>
    <property type="match status" value="1"/>
</dbReference>
<evidence type="ECO:0000256" key="1">
    <source>
        <dbReference type="SAM" id="Phobius"/>
    </source>
</evidence>
<proteinExistence type="predicted"/>
<organism evidence="2 3">
    <name type="scientific">Levilactobacillus bambusae</name>
    <dbReference type="NCBI Taxonomy" id="2024736"/>
    <lineage>
        <taxon>Bacteria</taxon>
        <taxon>Bacillati</taxon>
        <taxon>Bacillota</taxon>
        <taxon>Bacilli</taxon>
        <taxon>Lactobacillales</taxon>
        <taxon>Lactobacillaceae</taxon>
        <taxon>Levilactobacillus</taxon>
    </lineage>
</organism>
<sequence>MDKKPGQIEQLNNDYTRHVADQVMEQRKRQALMTRRRRRALKILAVFAVAALFFTIQLVRTNASYHHVQQQVKTTKVKLADERKTNADLKGQIKDLNDDDYLAKLIRSKYYYTKSGETVYSLPSDRSSDVVSK</sequence>
<keyword evidence="1" id="KW-0812">Transmembrane</keyword>
<protein>
    <submittedName>
        <fullName evidence="2">Dihydroorotate dehydrogenase</fullName>
    </submittedName>
</protein>
<dbReference type="InterPro" id="IPR039076">
    <property type="entry name" value="DivIC"/>
</dbReference>
<feature type="transmembrane region" description="Helical" evidence="1">
    <location>
        <begin position="40"/>
        <end position="59"/>
    </location>
</feature>
<dbReference type="PANTHER" id="PTHR40027:SF1">
    <property type="entry name" value="CELL DIVISION PROTEIN DIVIC"/>
    <property type="match status" value="1"/>
</dbReference>
<name>A0A2V1MXM2_9LACO</name>
<dbReference type="GO" id="GO:0051301">
    <property type="term" value="P:cell division"/>
    <property type="evidence" value="ECO:0007669"/>
    <property type="project" value="InterPro"/>
</dbReference>
<reference evidence="2 3" key="1">
    <citation type="journal article" date="2018" name="Int. J. Syst. Evol. Microbiol.">
        <title>Lactobacillus bambusae sp. nov., isolated from a traditional fermented Ma-bamboo shoots of Taiwan.</title>
        <authorList>
            <person name="Wang L.-T."/>
        </authorList>
    </citation>
    <scope>NUCLEOTIDE SEQUENCE [LARGE SCALE GENOMIC DNA]</scope>
    <source>
        <strain evidence="2 3">BS-W1</strain>
    </source>
</reference>
<keyword evidence="1" id="KW-0472">Membrane</keyword>
<dbReference type="PANTHER" id="PTHR40027">
    <property type="entry name" value="CELL DIVISION PROTEIN DIVIC"/>
    <property type="match status" value="1"/>
</dbReference>
<evidence type="ECO:0000313" key="3">
    <source>
        <dbReference type="Proteomes" id="UP000245080"/>
    </source>
</evidence>
<dbReference type="OrthoDB" id="2151746at2"/>
<dbReference type="Proteomes" id="UP000245080">
    <property type="component" value="Unassembled WGS sequence"/>
</dbReference>
<keyword evidence="3" id="KW-1185">Reference proteome</keyword>
<accession>A0A2V1MXM2</accession>
<dbReference type="InterPro" id="IPR007060">
    <property type="entry name" value="FtsL/DivIC"/>
</dbReference>
<dbReference type="AlphaFoldDB" id="A0A2V1MXM2"/>
<comment type="caution">
    <text evidence="2">The sequence shown here is derived from an EMBL/GenBank/DDBJ whole genome shotgun (WGS) entry which is preliminary data.</text>
</comment>
<evidence type="ECO:0000313" key="2">
    <source>
        <dbReference type="EMBL" id="PWF99297.1"/>
    </source>
</evidence>